<sequence length="97" mass="10809">MAKMVAHGRSSQTRVTLLDAHRNQSYFPGIPPIESSVSISRVSSWRLSEVYKPPKGVTLQQMWSIVALMYCCQVTFFGMAAISMLESGVGLQNDIWV</sequence>
<reference evidence="2 3" key="1">
    <citation type="journal article" date="2012" name="New Phytol.">
        <title>Insight into trade-off between wood decay and parasitism from the genome of a fungal forest pathogen.</title>
        <authorList>
            <person name="Olson A."/>
            <person name="Aerts A."/>
            <person name="Asiegbu F."/>
            <person name="Belbahri L."/>
            <person name="Bouzid O."/>
            <person name="Broberg A."/>
            <person name="Canback B."/>
            <person name="Coutinho P.M."/>
            <person name="Cullen D."/>
            <person name="Dalman K."/>
            <person name="Deflorio G."/>
            <person name="van Diepen L.T."/>
            <person name="Dunand C."/>
            <person name="Duplessis S."/>
            <person name="Durling M."/>
            <person name="Gonthier P."/>
            <person name="Grimwood J."/>
            <person name="Fossdal C.G."/>
            <person name="Hansson D."/>
            <person name="Henrissat B."/>
            <person name="Hietala A."/>
            <person name="Himmelstrand K."/>
            <person name="Hoffmeister D."/>
            <person name="Hogberg N."/>
            <person name="James T.Y."/>
            <person name="Karlsson M."/>
            <person name="Kohler A."/>
            <person name="Kues U."/>
            <person name="Lee Y.H."/>
            <person name="Lin Y.C."/>
            <person name="Lind M."/>
            <person name="Lindquist E."/>
            <person name="Lombard V."/>
            <person name="Lucas S."/>
            <person name="Lunden K."/>
            <person name="Morin E."/>
            <person name="Murat C."/>
            <person name="Park J."/>
            <person name="Raffaello T."/>
            <person name="Rouze P."/>
            <person name="Salamov A."/>
            <person name="Schmutz J."/>
            <person name="Solheim H."/>
            <person name="Stahlberg J."/>
            <person name="Velez H."/>
            <person name="de Vries R.P."/>
            <person name="Wiebenga A."/>
            <person name="Woodward S."/>
            <person name="Yakovlev I."/>
            <person name="Garbelotto M."/>
            <person name="Martin F."/>
            <person name="Grigoriev I.V."/>
            <person name="Stenlid J."/>
        </authorList>
    </citation>
    <scope>NUCLEOTIDE SEQUENCE [LARGE SCALE GENOMIC DNA]</scope>
    <source>
        <strain evidence="2 3">TC 32-1</strain>
    </source>
</reference>
<dbReference type="KEGG" id="hir:HETIRDRAFT_171378"/>
<dbReference type="RefSeq" id="XP_009548650.1">
    <property type="nucleotide sequence ID" value="XM_009550355.1"/>
</dbReference>
<accession>W4K2T9</accession>
<dbReference type="AlphaFoldDB" id="W4K2T9"/>
<keyword evidence="3" id="KW-1185">Reference proteome</keyword>
<keyword evidence="1" id="KW-1133">Transmembrane helix</keyword>
<feature type="transmembrane region" description="Helical" evidence="1">
    <location>
        <begin position="62"/>
        <end position="85"/>
    </location>
</feature>
<keyword evidence="1" id="KW-0812">Transmembrane</keyword>
<protein>
    <submittedName>
        <fullName evidence="2">Uncharacterized protein</fullName>
    </submittedName>
</protein>
<dbReference type="EMBL" id="KI925460">
    <property type="protein sequence ID" value="ETW80132.1"/>
    <property type="molecule type" value="Genomic_DNA"/>
</dbReference>
<dbReference type="InParanoid" id="W4K2T9"/>
<evidence type="ECO:0000313" key="2">
    <source>
        <dbReference type="EMBL" id="ETW80132.1"/>
    </source>
</evidence>
<dbReference type="Proteomes" id="UP000030671">
    <property type="component" value="Unassembled WGS sequence"/>
</dbReference>
<gene>
    <name evidence="2" type="ORF">HETIRDRAFT_171378</name>
</gene>
<dbReference type="HOGENOM" id="CLU_2346962_0_0_1"/>
<proteinExistence type="predicted"/>
<keyword evidence="1" id="KW-0472">Membrane</keyword>
<dbReference type="GeneID" id="20668336"/>
<name>W4K2T9_HETIT</name>
<evidence type="ECO:0000313" key="3">
    <source>
        <dbReference type="Proteomes" id="UP000030671"/>
    </source>
</evidence>
<organism evidence="2 3">
    <name type="scientific">Heterobasidion irregulare (strain TC 32-1)</name>
    <dbReference type="NCBI Taxonomy" id="747525"/>
    <lineage>
        <taxon>Eukaryota</taxon>
        <taxon>Fungi</taxon>
        <taxon>Dikarya</taxon>
        <taxon>Basidiomycota</taxon>
        <taxon>Agaricomycotina</taxon>
        <taxon>Agaricomycetes</taxon>
        <taxon>Russulales</taxon>
        <taxon>Bondarzewiaceae</taxon>
        <taxon>Heterobasidion</taxon>
        <taxon>Heterobasidion annosum species complex</taxon>
    </lineage>
</organism>
<evidence type="ECO:0000256" key="1">
    <source>
        <dbReference type="SAM" id="Phobius"/>
    </source>
</evidence>